<evidence type="ECO:0008006" key="6">
    <source>
        <dbReference type="Google" id="ProtNLM"/>
    </source>
</evidence>
<evidence type="ECO:0000256" key="3">
    <source>
        <dbReference type="SAM" id="MobiDB-lite"/>
    </source>
</evidence>
<proteinExistence type="predicted"/>
<dbReference type="PANTHER" id="PTHR15454">
    <property type="entry name" value="NISCHARIN RELATED"/>
    <property type="match status" value="1"/>
</dbReference>
<evidence type="ECO:0000313" key="5">
    <source>
        <dbReference type="Proteomes" id="UP000051952"/>
    </source>
</evidence>
<dbReference type="SUPFAM" id="SSF52058">
    <property type="entry name" value="L domain-like"/>
    <property type="match status" value="1"/>
</dbReference>
<evidence type="ECO:0000313" key="4">
    <source>
        <dbReference type="EMBL" id="CUG00067.1"/>
    </source>
</evidence>
<name>A0A0S4IR37_BODSA</name>
<feature type="compositionally biased region" description="Low complexity" evidence="3">
    <location>
        <begin position="557"/>
        <end position="572"/>
    </location>
</feature>
<reference evidence="5" key="1">
    <citation type="submission" date="2015-09" db="EMBL/GenBank/DDBJ databases">
        <authorList>
            <consortium name="Pathogen Informatics"/>
        </authorList>
    </citation>
    <scope>NUCLEOTIDE SEQUENCE [LARGE SCALE GENOMIC DNA]</scope>
    <source>
        <strain evidence="5">Lake Konstanz</strain>
    </source>
</reference>
<dbReference type="InterPro" id="IPR032675">
    <property type="entry name" value="LRR_dom_sf"/>
</dbReference>
<evidence type="ECO:0000256" key="2">
    <source>
        <dbReference type="ARBA" id="ARBA00022737"/>
    </source>
</evidence>
<dbReference type="VEuPathDB" id="TriTrypDB:BSAL_69025"/>
<protein>
    <recommendedName>
        <fullName evidence="6">Leucine-rich repeat protein</fullName>
    </recommendedName>
</protein>
<keyword evidence="2" id="KW-0677">Repeat</keyword>
<keyword evidence="1" id="KW-0433">Leucine-rich repeat</keyword>
<evidence type="ECO:0000256" key="1">
    <source>
        <dbReference type="ARBA" id="ARBA00022614"/>
    </source>
</evidence>
<dbReference type="Proteomes" id="UP000051952">
    <property type="component" value="Unassembled WGS sequence"/>
</dbReference>
<dbReference type="AlphaFoldDB" id="A0A0S4IR37"/>
<sequence length="1194" mass="132887">MLKTEELTAVLALYQQVALQIKQLEKGTLQLEMSYAVFTIVNRIHTAAALSTHPIAAEQQSLLKMLKLVQSLSINGKNLHRSCDIDLICFPGLFTLRVEKLSVRQIEYGVNVVELSFVDCAIEEDFYSQAFLALRSIEFERTPVNSKFLSSLAFTLRRFSIKHNDTELDKTAWRTPAVLETGLNAWHALTHISIRTHRPIFTELDHSWERLTNLSVLSLTAMGLPDLRGIDVLKHCVNLAALDLSYNQLTSLQRLAAVTPSLIRLNASHNSLSAIDGVPELKELRHLCLEGNTIHEWAELRDIAEGCQKLQTLDIRGNPILSQIDEQHEVVPFVASIFQFRPLLVDGVRSETTRGKVNAAFLGKHMGLFERNRGMDGVASEHPQHNTRRTIGGRGEMESQRAVSMPTRRSIAARSVASERTMDGSPRKRRVVTRGKVIADKQESEIELPKEQLTTIDPSSPSYVDVENLAEKHKERWLTAVSAQSAVTNRAKKKEVVAAPAASTAAGQQSQQSQQVSTAPPVQRVKRIVKVIQKPTGSVAPADVPVTTLTSPRRPPAKSVAAVKAKPAASDKPAAHDDDDGYDSDEAERAAKKDAAVKAAMEATSQSKSTGGAGASRLPLRQTPQRDPTPLFQAFLQSLSSMDWAYVHNDKRLKGFPSGCQTYLSRICEENEALWGIVPDDFTTPTVHHTAVEVLLHDSNDSTHTTATSRHVDKKLIRVIDVHCGQTRTVRAEVAVYTDRNTLPDFEGRPVCTVNFLTPLPTQPADSFVDVKTGLPQRAKKGSFAGGSNSAERGRSNSEMDRTIDLDIDTSRISRNILRCERQVLLAAFVVDNTAVGDMFVNVLKQHIQSCHSRLCETKIMREWPLYLDETAVKRDSERSVRVEMTVANVLDRMKNNTDEDTNRQRIGCPDVMINSEELRINLTTEVFPKIARERFLYNVYGNMVQFDSDVDESAVLLIVTQKTFLIARDQNFKGRGGCATPDTAFELIQAVPVAKIKNVVVSFNLQTIRIHTFIVQLRDSGTVLSLLSSLMNATENAIQIEVARCPYKDITNAPLIFSAGLFMRVMGQKRQVDRETTAFPLRHIEEAMIPVSFVITATDIVLLMERDTMTDEVSIKKLTRQPLNSVVAFGVASAALNPLLFSIQYNNLDKGKREQWVFAAQHPNTIAAIYSELRQTQGQRMNVVDFTSADYLK</sequence>
<organism evidence="4 5">
    <name type="scientific">Bodo saltans</name>
    <name type="common">Flagellated protozoan</name>
    <dbReference type="NCBI Taxonomy" id="75058"/>
    <lineage>
        <taxon>Eukaryota</taxon>
        <taxon>Discoba</taxon>
        <taxon>Euglenozoa</taxon>
        <taxon>Kinetoplastea</taxon>
        <taxon>Metakinetoplastina</taxon>
        <taxon>Eubodonida</taxon>
        <taxon>Bodonidae</taxon>
        <taxon>Bodo</taxon>
    </lineage>
</organism>
<feature type="compositionally biased region" description="Basic and acidic residues" evidence="3">
    <location>
        <begin position="587"/>
        <end position="596"/>
    </location>
</feature>
<dbReference type="PROSITE" id="PS51450">
    <property type="entry name" value="LRR"/>
    <property type="match status" value="2"/>
</dbReference>
<keyword evidence="5" id="KW-1185">Reference proteome</keyword>
<accession>A0A0S4IR37</accession>
<dbReference type="EMBL" id="CYKH01000484">
    <property type="protein sequence ID" value="CUG00067.1"/>
    <property type="molecule type" value="Genomic_DNA"/>
</dbReference>
<feature type="region of interest" description="Disordered" evidence="3">
    <location>
        <begin position="537"/>
        <end position="628"/>
    </location>
</feature>
<gene>
    <name evidence="4" type="ORF">BSAL_69025</name>
</gene>
<feature type="region of interest" description="Disordered" evidence="3">
    <location>
        <begin position="503"/>
        <end position="522"/>
    </location>
</feature>
<dbReference type="Gene3D" id="3.80.10.10">
    <property type="entry name" value="Ribonuclease Inhibitor"/>
    <property type="match status" value="1"/>
</dbReference>
<feature type="compositionally biased region" description="Acidic residues" evidence="3">
    <location>
        <begin position="577"/>
        <end position="586"/>
    </location>
</feature>
<dbReference type="InterPro" id="IPR001611">
    <property type="entry name" value="Leu-rich_rpt"/>
</dbReference>
<dbReference type="OrthoDB" id="433501at2759"/>
<feature type="region of interest" description="Disordered" evidence="3">
    <location>
        <begin position="779"/>
        <end position="798"/>
    </location>
</feature>
<dbReference type="GO" id="GO:0005737">
    <property type="term" value="C:cytoplasm"/>
    <property type="evidence" value="ECO:0007669"/>
    <property type="project" value="TreeGrafter"/>
</dbReference>